<keyword evidence="3 8" id="KW-0479">Metal-binding</keyword>
<accession>B8MB83</accession>
<comment type="similarity">
    <text evidence="8">Belongs to the COQ7 family.</text>
</comment>
<dbReference type="PANTHER" id="PTHR11237:SF4">
    <property type="entry name" value="5-DEMETHOXYUBIQUINONE HYDROXYLASE, MITOCHONDRIAL"/>
    <property type="match status" value="1"/>
</dbReference>
<dbReference type="EMBL" id="EQ962655">
    <property type="protein sequence ID" value="EED18872.1"/>
    <property type="molecule type" value="Genomic_DNA"/>
</dbReference>
<dbReference type="Pfam" id="PF03232">
    <property type="entry name" value="COQ7"/>
    <property type="match status" value="1"/>
</dbReference>
<dbReference type="EC" id="1.14.99.60" evidence="8"/>
<feature type="binding site" evidence="8">
    <location>
        <position position="200"/>
    </location>
    <ligand>
        <name>Fe cation</name>
        <dbReference type="ChEBI" id="CHEBI:24875"/>
        <label>1</label>
    </ligand>
</feature>
<dbReference type="HAMAP" id="MF_01658">
    <property type="entry name" value="COQ7"/>
    <property type="match status" value="1"/>
</dbReference>
<feature type="region of interest" description="Disordered" evidence="9">
    <location>
        <begin position="120"/>
        <end position="141"/>
    </location>
</feature>
<sequence length="334" mass="37800">MKIRSREVAVVIQGVIVVSTVPELLESKARCYAGSKAAKSLGRRHHQLLRATTTIGLFFIQEVETMCPAANSLQYRVLRIPRGVFTPQTPLYLDFLAPSTVRHSSRRCFFFSAKTSTRDVAEPAEPREPFEQNRSSSPSAKPRYVLSRAQRVYLDRALRVNQAGELAATLIYAAQKPPILRSHPHLRPLMKHMYDQEAVHFAKFNHLVAKHQVRPTAMYPIWEVAATFLGWSTAIMGREAAMACTEAVETEIGTHYNEQVSTIIGWMKEAEQRGEEVDDEIKDLLALLRKTRDEELEHLDHAVENDSKEAKPYDPLVNIIRTGCRAAINISERV</sequence>
<keyword evidence="6 8" id="KW-0503">Monooxygenase</keyword>
<evidence type="ECO:0000313" key="10">
    <source>
        <dbReference type="EMBL" id="EED18872.1"/>
    </source>
</evidence>
<dbReference type="eggNOG" id="KOG4061">
    <property type="taxonomic scope" value="Eukaryota"/>
</dbReference>
<keyword evidence="8" id="KW-0999">Mitochondrion inner membrane</keyword>
<feature type="binding site" evidence="8">
    <location>
        <position position="249"/>
    </location>
    <ligand>
        <name>Fe cation</name>
        <dbReference type="ChEBI" id="CHEBI:24875"/>
        <label>2</label>
    </ligand>
</feature>
<dbReference type="VEuPathDB" id="FungiDB:TSTA_125840"/>
<keyword evidence="8" id="KW-0496">Mitochondrion</keyword>
<dbReference type="RefSeq" id="XP_002482864.1">
    <property type="nucleotide sequence ID" value="XM_002482819.1"/>
</dbReference>
<comment type="pathway">
    <text evidence="1 8">Cofactor biosynthesis; ubiquinone biosynthesis.</text>
</comment>
<keyword evidence="11" id="KW-1185">Reference proteome</keyword>
<feature type="binding site" evidence="8">
    <location>
        <position position="197"/>
    </location>
    <ligand>
        <name>Fe cation</name>
        <dbReference type="ChEBI" id="CHEBI:24875"/>
        <label>1</label>
    </ligand>
</feature>
<evidence type="ECO:0000256" key="5">
    <source>
        <dbReference type="ARBA" id="ARBA00023004"/>
    </source>
</evidence>
<comment type="subcellular location">
    <subcellularLocation>
        <location evidence="8">Mitochondrion inner membrane</location>
        <topology evidence="8">Peripheral membrane protein</topology>
        <orientation evidence="8">Matrix side</orientation>
    </subcellularLocation>
</comment>
<comment type="subunit">
    <text evidence="8">Component of a multi-subunit COQ enzyme complex, composed of at least COQ3, COQ4, COQ5, COQ6, COQ7 and COQ9.</text>
</comment>
<organism evidence="10 11">
    <name type="scientific">Talaromyces stipitatus (strain ATCC 10500 / CBS 375.48 / QM 6759 / NRRL 1006)</name>
    <name type="common">Penicillium stipitatum</name>
    <dbReference type="NCBI Taxonomy" id="441959"/>
    <lineage>
        <taxon>Eukaryota</taxon>
        <taxon>Fungi</taxon>
        <taxon>Dikarya</taxon>
        <taxon>Ascomycota</taxon>
        <taxon>Pezizomycotina</taxon>
        <taxon>Eurotiomycetes</taxon>
        <taxon>Eurotiomycetidae</taxon>
        <taxon>Eurotiales</taxon>
        <taxon>Trichocomaceae</taxon>
        <taxon>Talaromyces</taxon>
        <taxon>Talaromyces sect. Talaromyces</taxon>
    </lineage>
</organism>
<evidence type="ECO:0000313" key="11">
    <source>
        <dbReference type="Proteomes" id="UP000001745"/>
    </source>
</evidence>
<evidence type="ECO:0000256" key="9">
    <source>
        <dbReference type="SAM" id="MobiDB-lite"/>
    </source>
</evidence>
<keyword evidence="10" id="KW-0830">Ubiquinone</keyword>
<feature type="binding site" evidence="8">
    <location>
        <position position="295"/>
    </location>
    <ligand>
        <name>Fe cation</name>
        <dbReference type="ChEBI" id="CHEBI:24875"/>
        <label>2</label>
    </ligand>
</feature>
<dbReference type="FunCoup" id="B8MB83">
    <property type="interactions" value="367"/>
</dbReference>
<comment type="function">
    <text evidence="8">Catalyzes the hydroxylation of 2-polyprenyl-3-methyl-6-methoxy-1,4-benzoquinol (DMQH2) during ubiquinone biosynthesis. Has also a structural role in the COQ enzyme complex, stabilizing other COQ polypeptides.</text>
</comment>
<keyword evidence="2 8" id="KW-0831">Ubiquinone biosynthesis</keyword>
<feature type="binding site" evidence="8">
    <location>
        <position position="165"/>
    </location>
    <ligand>
        <name>Fe cation</name>
        <dbReference type="ChEBI" id="CHEBI:24875"/>
        <label>1</label>
    </ligand>
</feature>
<evidence type="ECO:0000256" key="3">
    <source>
        <dbReference type="ARBA" id="ARBA00022723"/>
    </source>
</evidence>
<dbReference type="HOGENOM" id="CLU_071892_0_0_1"/>
<evidence type="ECO:0000256" key="8">
    <source>
        <dbReference type="HAMAP-Rule" id="MF_03194"/>
    </source>
</evidence>
<dbReference type="OrthoDB" id="275371at2759"/>
<evidence type="ECO:0000256" key="4">
    <source>
        <dbReference type="ARBA" id="ARBA00023002"/>
    </source>
</evidence>
<reference evidence="11" key="1">
    <citation type="journal article" date="2015" name="Genome Announc.">
        <title>Genome sequence of the AIDS-associated pathogen Penicillium marneffei (ATCC18224) and its near taxonomic relative Talaromyces stipitatus (ATCC10500).</title>
        <authorList>
            <person name="Nierman W.C."/>
            <person name="Fedorova-Abrams N.D."/>
            <person name="Andrianopoulos A."/>
        </authorList>
    </citation>
    <scope>NUCLEOTIDE SEQUENCE [LARGE SCALE GENOMIC DNA]</scope>
    <source>
        <strain evidence="11">ATCC 10500 / CBS 375.48 / QM 6759 / NRRL 1006</strain>
    </source>
</reference>
<feature type="compositionally biased region" description="Basic and acidic residues" evidence="9">
    <location>
        <begin position="120"/>
        <end position="131"/>
    </location>
</feature>
<keyword evidence="7 8" id="KW-0472">Membrane</keyword>
<dbReference type="GO" id="GO:0008682">
    <property type="term" value="F:3-demethoxyubiquinol 3-hydroxylase activity"/>
    <property type="evidence" value="ECO:0007669"/>
    <property type="project" value="UniProtKB-EC"/>
</dbReference>
<protein>
    <recommendedName>
        <fullName evidence="8">5-demethoxyubiquinone hydroxylase, mitochondrial</fullName>
        <shortName evidence="8">DMQ hydroxylase</shortName>
        <ecNumber evidence="8">1.14.99.60</ecNumber>
    </recommendedName>
    <alternativeName>
        <fullName evidence="8">Ubiquinone biosynthesis monooxygenase COQ7</fullName>
    </alternativeName>
</protein>
<feature type="binding site" evidence="8">
    <location>
        <position position="197"/>
    </location>
    <ligand>
        <name>Fe cation</name>
        <dbReference type="ChEBI" id="CHEBI:24875"/>
        <label>2</label>
    </ligand>
</feature>
<dbReference type="InterPro" id="IPR009078">
    <property type="entry name" value="Ferritin-like_SF"/>
</dbReference>
<comment type="catalytic activity">
    <reaction evidence="8">
        <text>a 5-methoxy-2-methyl-3-(all-trans-polyprenyl)benzene-1,4-diol + AH2 + O2 = a 3-demethylubiquinol + A + H2O</text>
        <dbReference type="Rhea" id="RHEA:50908"/>
        <dbReference type="Rhea" id="RHEA-COMP:10859"/>
        <dbReference type="Rhea" id="RHEA-COMP:10914"/>
        <dbReference type="ChEBI" id="CHEBI:13193"/>
        <dbReference type="ChEBI" id="CHEBI:15377"/>
        <dbReference type="ChEBI" id="CHEBI:15379"/>
        <dbReference type="ChEBI" id="CHEBI:17499"/>
        <dbReference type="ChEBI" id="CHEBI:84167"/>
        <dbReference type="ChEBI" id="CHEBI:84422"/>
        <dbReference type="EC" id="1.14.99.60"/>
    </reaction>
</comment>
<evidence type="ECO:0000256" key="7">
    <source>
        <dbReference type="ARBA" id="ARBA00023136"/>
    </source>
</evidence>
<keyword evidence="4 8" id="KW-0560">Oxidoreductase</keyword>
<name>B8MB83_TALSN</name>
<dbReference type="GO" id="GO:0046872">
    <property type="term" value="F:metal ion binding"/>
    <property type="evidence" value="ECO:0007669"/>
    <property type="project" value="UniProtKB-KW"/>
</dbReference>
<dbReference type="InParanoid" id="B8MB83"/>
<dbReference type="PhylomeDB" id="B8MB83"/>
<comment type="cofactor">
    <cofactor evidence="8">
        <name>Fe cation</name>
        <dbReference type="ChEBI" id="CHEBI:24875"/>
    </cofactor>
    <text evidence="8">Binds 2 iron ions per subunit.</text>
</comment>
<dbReference type="PANTHER" id="PTHR11237">
    <property type="entry name" value="COENZYME Q10 BIOSYNTHESIS PROTEIN 7"/>
    <property type="match status" value="1"/>
</dbReference>
<keyword evidence="5 8" id="KW-0408">Iron</keyword>
<dbReference type="AlphaFoldDB" id="B8MB83"/>
<dbReference type="GO" id="GO:0016709">
    <property type="term" value="F:oxidoreductase activity, acting on paired donors, with incorporation or reduction of molecular oxygen, NAD(P)H as one donor, and incorporation of one atom of oxygen"/>
    <property type="evidence" value="ECO:0007669"/>
    <property type="project" value="UniProtKB-UniRule"/>
</dbReference>
<dbReference type="GO" id="GO:0006744">
    <property type="term" value="P:ubiquinone biosynthetic process"/>
    <property type="evidence" value="ECO:0007669"/>
    <property type="project" value="UniProtKB-UniRule"/>
</dbReference>
<evidence type="ECO:0000256" key="6">
    <source>
        <dbReference type="ARBA" id="ARBA00023033"/>
    </source>
</evidence>
<feature type="binding site" evidence="8">
    <location>
        <position position="295"/>
    </location>
    <ligand>
        <name>Fe cation</name>
        <dbReference type="ChEBI" id="CHEBI:24875"/>
        <label>1</label>
    </ligand>
</feature>
<dbReference type="CDD" id="cd01042">
    <property type="entry name" value="DMQH"/>
    <property type="match status" value="1"/>
</dbReference>
<evidence type="ECO:0000256" key="2">
    <source>
        <dbReference type="ARBA" id="ARBA00022688"/>
    </source>
</evidence>
<dbReference type="Proteomes" id="UP000001745">
    <property type="component" value="Unassembled WGS sequence"/>
</dbReference>
<feature type="binding site" evidence="8">
    <location>
        <position position="298"/>
    </location>
    <ligand>
        <name>Fe cation</name>
        <dbReference type="ChEBI" id="CHEBI:24875"/>
        <label>2</label>
    </ligand>
</feature>
<dbReference type="SUPFAM" id="SSF47240">
    <property type="entry name" value="Ferritin-like"/>
    <property type="match status" value="1"/>
</dbReference>
<dbReference type="InterPro" id="IPR011566">
    <property type="entry name" value="Ubq_synth_Coq7"/>
</dbReference>
<dbReference type="STRING" id="441959.B8MB83"/>
<dbReference type="UniPathway" id="UPA00232"/>
<evidence type="ECO:0000256" key="1">
    <source>
        <dbReference type="ARBA" id="ARBA00004749"/>
    </source>
</evidence>
<gene>
    <name evidence="8" type="primary">COQ7</name>
    <name evidence="10" type="ORF">TSTA_125840</name>
</gene>
<dbReference type="GO" id="GO:0031314">
    <property type="term" value="C:extrinsic component of mitochondrial inner membrane"/>
    <property type="evidence" value="ECO:0007669"/>
    <property type="project" value="UniProtKB-UniRule"/>
</dbReference>
<dbReference type="GeneID" id="8098096"/>
<proteinExistence type="inferred from homology"/>